<keyword evidence="1" id="KW-1133">Transmembrane helix</keyword>
<gene>
    <name evidence="2" type="ORF">A3J64_01680</name>
</gene>
<feature type="transmembrane region" description="Helical" evidence="1">
    <location>
        <begin position="6"/>
        <end position="26"/>
    </location>
</feature>
<keyword evidence="1" id="KW-0812">Transmembrane</keyword>
<accession>A0A1G2FH63</accession>
<reference evidence="2 3" key="1">
    <citation type="journal article" date="2016" name="Nat. Commun.">
        <title>Thousands of microbial genomes shed light on interconnected biogeochemical processes in an aquifer system.</title>
        <authorList>
            <person name="Anantharaman K."/>
            <person name="Brown C.T."/>
            <person name="Hug L.A."/>
            <person name="Sharon I."/>
            <person name="Castelle C.J."/>
            <person name="Probst A.J."/>
            <person name="Thomas B.C."/>
            <person name="Singh A."/>
            <person name="Wilkins M.J."/>
            <person name="Karaoz U."/>
            <person name="Brodie E.L."/>
            <person name="Williams K.H."/>
            <person name="Hubbard S.S."/>
            <person name="Banfield J.F."/>
        </authorList>
    </citation>
    <scope>NUCLEOTIDE SEQUENCE [LARGE SCALE GENOMIC DNA]</scope>
</reference>
<evidence type="ECO:0008006" key="4">
    <source>
        <dbReference type="Google" id="ProtNLM"/>
    </source>
</evidence>
<proteinExistence type="predicted"/>
<dbReference type="PANTHER" id="PTHR34573">
    <property type="entry name" value="VKC DOMAIN-CONTAINING PROTEIN"/>
    <property type="match status" value="1"/>
</dbReference>
<dbReference type="Proteomes" id="UP000177061">
    <property type="component" value="Unassembled WGS sequence"/>
</dbReference>
<keyword evidence="1" id="KW-0472">Membrane</keyword>
<dbReference type="STRING" id="1801997.A3J64_01680"/>
<protein>
    <recommendedName>
        <fullName evidence="4">Thioredoxin domain-containing protein</fullName>
    </recommendedName>
</protein>
<sequence length="125" mass="14042">MNKKSFIFTAIFLVLAVIIAAWFFIFKKPEKSGVSQLDVFAQCLSEKGAEMYGADWCPYCQNEKKAFGDAFRFISYIECPDNPKQCLAAGITGYPTWLFPDGKRFEGEQGLQNLSKESGCSLPEQ</sequence>
<name>A0A1G2FH63_9BACT</name>
<dbReference type="PANTHER" id="PTHR34573:SF1">
    <property type="entry name" value="VITAMIN K EPOXIDE REDUCTASE DOMAIN-CONTAINING PROTEIN"/>
    <property type="match status" value="1"/>
</dbReference>
<evidence type="ECO:0000313" key="2">
    <source>
        <dbReference type="EMBL" id="OGZ37403.1"/>
    </source>
</evidence>
<dbReference type="SUPFAM" id="SSF52833">
    <property type="entry name" value="Thioredoxin-like"/>
    <property type="match status" value="1"/>
</dbReference>
<dbReference type="InterPro" id="IPR036249">
    <property type="entry name" value="Thioredoxin-like_sf"/>
</dbReference>
<evidence type="ECO:0000313" key="3">
    <source>
        <dbReference type="Proteomes" id="UP000177061"/>
    </source>
</evidence>
<comment type="caution">
    <text evidence="2">The sequence shown here is derived from an EMBL/GenBank/DDBJ whole genome shotgun (WGS) entry which is preliminary data.</text>
</comment>
<evidence type="ECO:0000256" key="1">
    <source>
        <dbReference type="SAM" id="Phobius"/>
    </source>
</evidence>
<dbReference type="EMBL" id="MHNB01000008">
    <property type="protein sequence ID" value="OGZ37403.1"/>
    <property type="molecule type" value="Genomic_DNA"/>
</dbReference>
<dbReference type="Gene3D" id="3.40.30.10">
    <property type="entry name" value="Glutaredoxin"/>
    <property type="match status" value="1"/>
</dbReference>
<organism evidence="2 3">
    <name type="scientific">Candidatus Portnoybacteria bacterium RIFCSPHIGHO2_12_FULL_38_9</name>
    <dbReference type="NCBI Taxonomy" id="1801997"/>
    <lineage>
        <taxon>Bacteria</taxon>
        <taxon>Candidatus Portnoyibacteriota</taxon>
    </lineage>
</organism>
<dbReference type="AlphaFoldDB" id="A0A1G2FH63"/>